<feature type="transmembrane region" description="Helical" evidence="1">
    <location>
        <begin position="20"/>
        <end position="53"/>
    </location>
</feature>
<feature type="transmembrane region" description="Helical" evidence="1">
    <location>
        <begin position="285"/>
        <end position="315"/>
    </location>
</feature>
<evidence type="ECO:0000313" key="3">
    <source>
        <dbReference type="EMBL" id="KKH18727.1"/>
    </source>
</evidence>
<feature type="transmembrane region" description="Helical" evidence="1">
    <location>
        <begin position="393"/>
        <end position="412"/>
    </location>
</feature>
<gene>
    <name evidence="3" type="ORF">DU44_04760</name>
    <name evidence="2" type="ORF">DU48_14830</name>
    <name evidence="4" type="ORF">DU65_19900</name>
</gene>
<feature type="transmembrane region" description="Helical" evidence="1">
    <location>
        <begin position="449"/>
        <end position="470"/>
    </location>
</feature>
<feature type="transmembrane region" description="Helical" evidence="1">
    <location>
        <begin position="255"/>
        <end position="273"/>
    </location>
</feature>
<dbReference type="PATRIC" id="fig|2209.48.peg.1001"/>
<reference evidence="5 6" key="1">
    <citation type="journal article" date="2015" name="ISME J.">
        <title>Genomic and phenotypic differentiation among Methanosarcina mazei populations from Columbia River sediment.</title>
        <authorList>
            <person name="Youngblut N.D."/>
            <person name="Wirth J.S."/>
            <person name="Henriksen J.R."/>
            <person name="Smith M."/>
            <person name="Simon H."/>
            <person name="Metcalf W.W."/>
            <person name="Whitaker R.J."/>
        </authorList>
    </citation>
    <scope>NUCLEOTIDE SEQUENCE [LARGE SCALE GENOMIC DNA]</scope>
    <source>
        <strain evidence="3 6">1.F.A.1A.3</strain>
        <strain evidence="2 7">1.F.A.1B.3</strain>
        <strain evidence="4 5">1.F.A.1B.4</strain>
    </source>
</reference>
<evidence type="ECO:0000313" key="4">
    <source>
        <dbReference type="EMBL" id="KKH20818.1"/>
    </source>
</evidence>
<dbReference type="AlphaFoldDB" id="A0A0F8KYK4"/>
<feature type="transmembrane region" description="Helical" evidence="1">
    <location>
        <begin position="128"/>
        <end position="148"/>
    </location>
</feature>
<feature type="transmembrane region" description="Helical" evidence="1">
    <location>
        <begin position="185"/>
        <end position="203"/>
    </location>
</feature>
<dbReference type="Proteomes" id="UP000034733">
    <property type="component" value="Unassembled WGS sequence"/>
</dbReference>
<evidence type="ECO:0000256" key="1">
    <source>
        <dbReference type="SAM" id="Phobius"/>
    </source>
</evidence>
<evidence type="ECO:0000313" key="2">
    <source>
        <dbReference type="EMBL" id="KKH16922.1"/>
    </source>
</evidence>
<dbReference type="EMBL" id="JJQC01000092">
    <property type="protein sequence ID" value="KKH20818.1"/>
    <property type="molecule type" value="Genomic_DNA"/>
</dbReference>
<feature type="transmembrane region" description="Helical" evidence="1">
    <location>
        <begin position="476"/>
        <end position="497"/>
    </location>
</feature>
<feature type="transmembrane region" description="Helical" evidence="1">
    <location>
        <begin position="418"/>
        <end position="437"/>
    </location>
</feature>
<proteinExistence type="predicted"/>
<organism evidence="3 6">
    <name type="scientific">Methanosarcina mazei</name>
    <name type="common">Methanosarcina frisia</name>
    <dbReference type="NCBI Taxonomy" id="2209"/>
    <lineage>
        <taxon>Archaea</taxon>
        <taxon>Methanobacteriati</taxon>
        <taxon>Methanobacteriota</taxon>
        <taxon>Stenosarchaea group</taxon>
        <taxon>Methanomicrobia</taxon>
        <taxon>Methanosarcinales</taxon>
        <taxon>Methanosarcinaceae</taxon>
        <taxon>Methanosarcina</taxon>
    </lineage>
</organism>
<keyword evidence="1" id="KW-0812">Transmembrane</keyword>
<keyword evidence="1" id="KW-1133">Transmembrane helix</keyword>
<protein>
    <recommendedName>
        <fullName evidence="8">Glycosyltransferase RgtA/B/C/D-like domain-containing protein</fullName>
    </recommendedName>
</protein>
<name>A0A0F8KYK4_METMZ</name>
<feature type="transmembrane region" description="Helical" evidence="1">
    <location>
        <begin position="99"/>
        <end position="121"/>
    </location>
</feature>
<dbReference type="Proteomes" id="UP000033987">
    <property type="component" value="Unassembled WGS sequence"/>
</dbReference>
<evidence type="ECO:0008006" key="8">
    <source>
        <dbReference type="Google" id="ProtNLM"/>
    </source>
</evidence>
<dbReference type="EMBL" id="JJQA01000036">
    <property type="protein sequence ID" value="KKH18727.1"/>
    <property type="molecule type" value="Genomic_DNA"/>
</dbReference>
<evidence type="ECO:0000313" key="6">
    <source>
        <dbReference type="Proteomes" id="UP000034064"/>
    </source>
</evidence>
<evidence type="ECO:0000313" key="7">
    <source>
        <dbReference type="Proteomes" id="UP000034733"/>
    </source>
</evidence>
<sequence>MKNIFATDPLTIDLKLCYIGLFTGIIFAIICYILSFSFVDVSLTLFFACFVYYVLKYKDTSNNVNTLKTFKSQYINHVVLINLSFVALTLILVNEMYLFSNIIFLYFIIIILSCLVMLEFISAPSKTIYSLLTISKIFIIAVILRWNMYFQYPNYIGVDAWYHSAIISDIIEFGHLPIDYTYSKYPIMHLLVSIGSLISNITIKNSMGFTVGLFEIISLIYVFLIGRSISSIKIGILATFLVAVSSYHISWGYYIIPMSLGLSVFSTIFYLLFRKKSLLLPRFKIITLLLIFLIIITHTLSTAVTWLFAALLYVSDKLYLIYSKKDLGLSLISLSLVLVVLTSMLGYWMYATGFIGYVSLAIKSSLTTSEISPIVANPLIVNAIERQLNRIELLLFIGFTIIGSLFWLSEGIDDPRKLTLMVSGAVITLLLFFSIFIGIDSALPDRWYAFLYVIIANISAVGIIYFVNSFKNDNLMVFSLVIIMALFTAFAITGAAANGGSAAYSEVQIKESLTESDLHSYNTLSRIYHGKVTTDAYSGLYFNYKAKLPTKNFEPYNLTNDHGLTILRINYLKNNPVSSPVADINQQGYGGYEATLILLNDVDFESLYGNSYSKIYDSRDISGFY</sequence>
<accession>A0A0F8KYK4</accession>
<keyword evidence="1" id="KW-0472">Membrane</keyword>
<feature type="transmembrane region" description="Helical" evidence="1">
    <location>
        <begin position="209"/>
        <end position="225"/>
    </location>
</feature>
<dbReference type="EMBL" id="JJQB01000120">
    <property type="protein sequence ID" value="KKH16922.1"/>
    <property type="molecule type" value="Genomic_DNA"/>
</dbReference>
<comment type="caution">
    <text evidence="3">The sequence shown here is derived from an EMBL/GenBank/DDBJ whole genome shotgun (WGS) entry which is preliminary data.</text>
</comment>
<feature type="transmembrane region" description="Helical" evidence="1">
    <location>
        <begin position="327"/>
        <end position="350"/>
    </location>
</feature>
<feature type="transmembrane region" description="Helical" evidence="1">
    <location>
        <begin position="74"/>
        <end position="93"/>
    </location>
</feature>
<evidence type="ECO:0000313" key="5">
    <source>
        <dbReference type="Proteomes" id="UP000033987"/>
    </source>
</evidence>
<dbReference type="Proteomes" id="UP000034064">
    <property type="component" value="Unassembled WGS sequence"/>
</dbReference>